<dbReference type="NCBIfam" id="TIGR01297">
    <property type="entry name" value="CDF"/>
    <property type="match status" value="1"/>
</dbReference>
<proteinExistence type="inferred from homology"/>
<feature type="domain" description="Cation efflux protein cytoplasmic" evidence="10">
    <location>
        <begin position="284"/>
        <end position="352"/>
    </location>
</feature>
<reference evidence="12" key="1">
    <citation type="journal article" date="2019" name="Int. J. Syst. Evol. Microbiol.">
        <title>The Global Catalogue of Microorganisms (GCM) 10K type strain sequencing project: providing services to taxonomists for standard genome sequencing and annotation.</title>
        <authorList>
            <consortium name="The Broad Institute Genomics Platform"/>
            <consortium name="The Broad Institute Genome Sequencing Center for Infectious Disease"/>
            <person name="Wu L."/>
            <person name="Ma J."/>
        </authorList>
    </citation>
    <scope>NUCLEOTIDE SEQUENCE [LARGE SCALE GENOMIC DNA]</scope>
    <source>
        <strain evidence="12">CGMCC 1.12778</strain>
    </source>
</reference>
<feature type="transmembrane region" description="Helical" evidence="8">
    <location>
        <begin position="254"/>
        <end position="271"/>
    </location>
</feature>
<comment type="subcellular location">
    <subcellularLocation>
        <location evidence="1">Membrane</location>
        <topology evidence="1">Multi-pass membrane protein</topology>
    </subcellularLocation>
</comment>
<dbReference type="EMBL" id="BMFW01000023">
    <property type="protein sequence ID" value="GGH99764.1"/>
    <property type="molecule type" value="Genomic_DNA"/>
</dbReference>
<evidence type="ECO:0000256" key="1">
    <source>
        <dbReference type="ARBA" id="ARBA00004141"/>
    </source>
</evidence>
<keyword evidence="5 8" id="KW-1133">Transmembrane helix</keyword>
<comment type="similarity">
    <text evidence="2">Belongs to the cation diffusion facilitator (CDF) transporter (TC 2.A.4) family.</text>
</comment>
<dbReference type="InterPro" id="IPR036837">
    <property type="entry name" value="Cation_efflux_CTD_sf"/>
</dbReference>
<evidence type="ECO:0000256" key="8">
    <source>
        <dbReference type="SAM" id="Phobius"/>
    </source>
</evidence>
<feature type="transmembrane region" description="Helical" evidence="8">
    <location>
        <begin position="157"/>
        <end position="175"/>
    </location>
</feature>
<comment type="caution">
    <text evidence="11">The sequence shown here is derived from an EMBL/GenBank/DDBJ whole genome shotgun (WGS) entry which is preliminary data.</text>
</comment>
<feature type="compositionally biased region" description="Basic and acidic residues" evidence="7">
    <location>
        <begin position="21"/>
        <end position="45"/>
    </location>
</feature>
<dbReference type="Gene3D" id="1.20.1510.10">
    <property type="entry name" value="Cation efflux protein transmembrane domain"/>
    <property type="match status" value="1"/>
</dbReference>
<feature type="transmembrane region" description="Helical" evidence="8">
    <location>
        <begin position="91"/>
        <end position="114"/>
    </location>
</feature>
<dbReference type="Pfam" id="PF16916">
    <property type="entry name" value="ZT_dimer"/>
    <property type="match status" value="1"/>
</dbReference>
<evidence type="ECO:0000259" key="9">
    <source>
        <dbReference type="Pfam" id="PF01545"/>
    </source>
</evidence>
<feature type="domain" description="Cation efflux protein transmembrane" evidence="9">
    <location>
        <begin position="86"/>
        <end position="279"/>
    </location>
</feature>
<keyword evidence="6 8" id="KW-0472">Membrane</keyword>
<dbReference type="Pfam" id="PF01545">
    <property type="entry name" value="Cation_efflux"/>
    <property type="match status" value="1"/>
</dbReference>
<feature type="region of interest" description="Disordered" evidence="7">
    <location>
        <begin position="1"/>
        <end position="48"/>
    </location>
</feature>
<evidence type="ECO:0000259" key="10">
    <source>
        <dbReference type="Pfam" id="PF16916"/>
    </source>
</evidence>
<dbReference type="InterPro" id="IPR027470">
    <property type="entry name" value="Cation_efflux_CTD"/>
</dbReference>
<evidence type="ECO:0000256" key="7">
    <source>
        <dbReference type="SAM" id="MobiDB-lite"/>
    </source>
</evidence>
<sequence length="360" mass="39058">MSGPHKESTHPHNHPQAEGNGGHHHDHDHGHPHDHDHDHDHPHDHDHHHHAGFKGWLIELFVPHTHDAADSIDDAMEASTEGIRALKISMFVLLATTVLQFLVVLFSSSVALLADTIHNFSDALTAVPLWVAFILGRKAATRRYTYGYGRAEDLAGLFIVAVVALSAVVAGWQSVDRLLHPQPLQNLGWVMAAGLIGFAGNEAVAIYRIRVGRRIGSAALVADGVHARTDGFTSLAVVVGAVGVMLGFPLADPIVGLIISAAIMVLLWGTVRSIGRRLMDGIEPELVSRAQAALEDTPGVRAVQHLQLRWSGHRLQGSARIVLADTELSQAEEILDSAEHRLRHALPKLDHMLLAPGTRH</sequence>
<feature type="transmembrane region" description="Helical" evidence="8">
    <location>
        <begin position="120"/>
        <end position="136"/>
    </location>
</feature>
<name>A0ABQ2AW76_9MICC</name>
<dbReference type="PANTHER" id="PTHR43840">
    <property type="entry name" value="MITOCHONDRIAL METAL TRANSPORTER 1-RELATED"/>
    <property type="match status" value="1"/>
</dbReference>
<evidence type="ECO:0000256" key="2">
    <source>
        <dbReference type="ARBA" id="ARBA00008114"/>
    </source>
</evidence>
<keyword evidence="12" id="KW-1185">Reference proteome</keyword>
<dbReference type="InterPro" id="IPR002524">
    <property type="entry name" value="Cation_efflux"/>
</dbReference>
<keyword evidence="3" id="KW-0813">Transport</keyword>
<evidence type="ECO:0000256" key="6">
    <source>
        <dbReference type="ARBA" id="ARBA00023136"/>
    </source>
</evidence>
<protein>
    <submittedName>
        <fullName evidence="11">Co/Zn/Cd cation transporter</fullName>
    </submittedName>
</protein>
<accession>A0ABQ2AW76</accession>
<feature type="compositionally biased region" description="Basic and acidic residues" evidence="7">
    <location>
        <begin position="1"/>
        <end position="10"/>
    </location>
</feature>
<dbReference type="Proteomes" id="UP000643279">
    <property type="component" value="Unassembled WGS sequence"/>
</dbReference>
<dbReference type="PANTHER" id="PTHR43840:SF15">
    <property type="entry name" value="MITOCHONDRIAL METAL TRANSPORTER 1-RELATED"/>
    <property type="match status" value="1"/>
</dbReference>
<evidence type="ECO:0000313" key="11">
    <source>
        <dbReference type="EMBL" id="GGH99764.1"/>
    </source>
</evidence>
<evidence type="ECO:0000256" key="4">
    <source>
        <dbReference type="ARBA" id="ARBA00022692"/>
    </source>
</evidence>
<dbReference type="InterPro" id="IPR027469">
    <property type="entry name" value="Cation_efflux_TMD_sf"/>
</dbReference>
<feature type="transmembrane region" description="Helical" evidence="8">
    <location>
        <begin position="230"/>
        <end position="248"/>
    </location>
</feature>
<dbReference type="InterPro" id="IPR058533">
    <property type="entry name" value="Cation_efflux_TM"/>
</dbReference>
<dbReference type="InterPro" id="IPR050291">
    <property type="entry name" value="CDF_Transporter"/>
</dbReference>
<feature type="transmembrane region" description="Helical" evidence="8">
    <location>
        <begin position="187"/>
        <end position="209"/>
    </location>
</feature>
<dbReference type="SUPFAM" id="SSF161111">
    <property type="entry name" value="Cation efflux protein transmembrane domain-like"/>
    <property type="match status" value="1"/>
</dbReference>
<dbReference type="RefSeq" id="WP_229748547.1">
    <property type="nucleotide sequence ID" value="NZ_BMFW01000023.1"/>
</dbReference>
<evidence type="ECO:0000256" key="3">
    <source>
        <dbReference type="ARBA" id="ARBA00022448"/>
    </source>
</evidence>
<evidence type="ECO:0000256" key="5">
    <source>
        <dbReference type="ARBA" id="ARBA00022989"/>
    </source>
</evidence>
<dbReference type="Gene3D" id="3.30.70.1350">
    <property type="entry name" value="Cation efflux protein, cytoplasmic domain"/>
    <property type="match status" value="1"/>
</dbReference>
<evidence type="ECO:0000313" key="12">
    <source>
        <dbReference type="Proteomes" id="UP000643279"/>
    </source>
</evidence>
<keyword evidence="4 8" id="KW-0812">Transmembrane</keyword>
<gene>
    <name evidence="11" type="ORF">GCM10007170_35350</name>
</gene>
<organism evidence="11 12">
    <name type="scientific">Arthrobacter liuii</name>
    <dbReference type="NCBI Taxonomy" id="1476996"/>
    <lineage>
        <taxon>Bacteria</taxon>
        <taxon>Bacillati</taxon>
        <taxon>Actinomycetota</taxon>
        <taxon>Actinomycetes</taxon>
        <taxon>Micrococcales</taxon>
        <taxon>Micrococcaceae</taxon>
        <taxon>Arthrobacter</taxon>
    </lineage>
</organism>
<dbReference type="SUPFAM" id="SSF160240">
    <property type="entry name" value="Cation efflux protein cytoplasmic domain-like"/>
    <property type="match status" value="1"/>
</dbReference>